<dbReference type="GO" id="GO:0016746">
    <property type="term" value="F:acyltransferase activity"/>
    <property type="evidence" value="ECO:0007669"/>
    <property type="project" value="UniProtKB-KW"/>
</dbReference>
<keyword evidence="2 7" id="KW-0812">Transmembrane</keyword>
<feature type="transmembrane region" description="Helical" evidence="7">
    <location>
        <begin position="69"/>
        <end position="92"/>
    </location>
</feature>
<evidence type="ECO:0000256" key="4">
    <source>
        <dbReference type="ARBA" id="ARBA00023098"/>
    </source>
</evidence>
<evidence type="ECO:0000256" key="3">
    <source>
        <dbReference type="ARBA" id="ARBA00022989"/>
    </source>
</evidence>
<accession>A0A0S4TIQ9</accession>
<name>A0A0S4TIQ9_CRYHO</name>
<proteinExistence type="predicted"/>
<dbReference type="EMBL" id="JTAI01000004">
    <property type="protein sequence ID" value="PPS94835.1"/>
    <property type="molecule type" value="Genomic_DNA"/>
</dbReference>
<dbReference type="PANTHER" id="PTHR23063:SF52">
    <property type="entry name" value="LYSOPHOSPHATIDYLCHOLINE ACYLTRANSFERASE"/>
    <property type="match status" value="1"/>
</dbReference>
<dbReference type="AlphaFoldDB" id="A0A0S4TIQ9"/>
<dbReference type="VEuPathDB" id="CryptoDB:Chro.70131"/>
<protein>
    <submittedName>
        <fullName evidence="8">Uncharacterized protein</fullName>
    </submittedName>
</protein>
<feature type="transmembrane region" description="Helical" evidence="7">
    <location>
        <begin position="38"/>
        <end position="63"/>
    </location>
</feature>
<dbReference type="GO" id="GO:0006629">
    <property type="term" value="P:lipid metabolic process"/>
    <property type="evidence" value="ECO:0007669"/>
    <property type="project" value="UniProtKB-KW"/>
</dbReference>
<evidence type="ECO:0000313" key="9">
    <source>
        <dbReference type="EMBL" id="PPS94835.1"/>
    </source>
</evidence>
<keyword evidence="5 7" id="KW-0472">Membrane</keyword>
<evidence type="ECO:0000256" key="1">
    <source>
        <dbReference type="ARBA" id="ARBA00022679"/>
    </source>
</evidence>
<gene>
    <name evidence="8" type="ORF">CHUDEA7_1060</name>
    <name evidence="9" type="ORF">GY17_00001895</name>
</gene>
<reference evidence="8" key="2">
    <citation type="submission" date="2015-08" db="EMBL/GenBank/DDBJ databases">
        <authorList>
            <person name="Babu N.S."/>
            <person name="Beckwith C.J."/>
            <person name="Beseler K.G."/>
            <person name="Brison A."/>
            <person name="Carone J.V."/>
            <person name="Caskin T.P."/>
            <person name="Diamond M."/>
            <person name="Durham M.E."/>
            <person name="Foxe J.M."/>
            <person name="Go M."/>
            <person name="Henderson B.A."/>
            <person name="Jones I.B."/>
            <person name="McGettigan J.A."/>
            <person name="Micheletti S.J."/>
            <person name="Nasrallah M.E."/>
            <person name="Ortiz D."/>
            <person name="Piller C.R."/>
            <person name="Privatt S.R."/>
            <person name="Schneider S.L."/>
            <person name="Sharp S."/>
            <person name="Smith T.C."/>
            <person name="Stanton J.D."/>
            <person name="Ullery H.E."/>
            <person name="Wilson R.J."/>
            <person name="Serrano M.G."/>
            <person name="Buck G."/>
            <person name="Lee V."/>
            <person name="Wang Y."/>
            <person name="Carvalho R."/>
            <person name="Voegtly L."/>
            <person name="Shi R."/>
            <person name="Duckworth R."/>
            <person name="Johnson A."/>
            <person name="Loviza R."/>
            <person name="Walstead R."/>
            <person name="Shah Z."/>
            <person name="Kiflezghi M."/>
            <person name="Wade K."/>
            <person name="Ball S.L."/>
            <person name="Bradley K.W."/>
            <person name="Asai D.J."/>
            <person name="Bowman C.A."/>
            <person name="Russell D.A."/>
            <person name="Pope W.H."/>
            <person name="Jacobs-Sera D."/>
            <person name="Hendrix R.W."/>
            <person name="Hatfull G.F."/>
        </authorList>
    </citation>
    <scope>NUCLEOTIDE SEQUENCE [LARGE SCALE GENOMIC DNA]</scope>
</reference>
<dbReference type="Proteomes" id="UP000199752">
    <property type="component" value="Chromosome 7"/>
</dbReference>
<keyword evidence="6" id="KW-0012">Acyltransferase</keyword>
<dbReference type="Proteomes" id="UP001429100">
    <property type="component" value="Unassembled WGS sequence"/>
</dbReference>
<dbReference type="EMBL" id="LN877953">
    <property type="protein sequence ID" value="CUV07084.1"/>
    <property type="molecule type" value="Genomic_DNA"/>
</dbReference>
<organism evidence="8">
    <name type="scientific">Cryptosporidium hominis</name>
    <dbReference type="NCBI Taxonomy" id="237895"/>
    <lineage>
        <taxon>Eukaryota</taxon>
        <taxon>Sar</taxon>
        <taxon>Alveolata</taxon>
        <taxon>Apicomplexa</taxon>
        <taxon>Conoidasida</taxon>
        <taxon>Coccidia</taxon>
        <taxon>Eucoccidiorida</taxon>
        <taxon>Eimeriorina</taxon>
        <taxon>Cryptosporidiidae</taxon>
        <taxon>Cryptosporidium</taxon>
    </lineage>
</organism>
<keyword evidence="3 7" id="KW-1133">Transmembrane helix</keyword>
<evidence type="ECO:0000256" key="6">
    <source>
        <dbReference type="ARBA" id="ARBA00023315"/>
    </source>
</evidence>
<keyword evidence="10" id="KW-1185">Reference proteome</keyword>
<evidence type="ECO:0000313" key="8">
    <source>
        <dbReference type="EMBL" id="CUV07084.1"/>
    </source>
</evidence>
<sequence length="347" mass="39849">MEKFRQFADESTGINPYIPIWGQTKTSILRKILGFPILITRSIILSICLIMFTIFSMVIELMYLEHLRIIFFSIFLNGLSRVILLCFGCIWISENLDKNTKSSSSNDEKKSKTTRKVIYVNRQGFCDIFVCSSLLGDPEYLFMDNSGIYLASNSFYALLFSIGLKKNISGGISFISSSNKLKSIYNNSLRPLIVFMEEVNTNGTCILEWTKMEKIPDTSEMRDLFSENSESIVIQYKLERSLYGPQFTTGDFINHLINMLSKITYFKIDLRIISSQVMKNRISRKNDDKNSNISLKDLQKKRRIDDLLTNIQNIQGKSCNLPIVTSGAEEARGFIEYWEKTNKGKSI</sequence>
<reference evidence="9 10" key="3">
    <citation type="submission" date="2017-10" db="EMBL/GenBank/DDBJ databases">
        <title>Consistent, comparative and evidence-based genome annotation and re-annotation for the closely-related species, Cryptosporidium parvum, C. hominis and C. tyzzeri.</title>
        <authorList>
            <person name="Baptista R.P."/>
            <person name="Li Y."/>
            <person name="Sateriale A."/>
            <person name="Striepen B."/>
            <person name="Kissinger J.C."/>
        </authorList>
    </citation>
    <scope>NUCLEOTIDE SEQUENCE [LARGE SCALE GENOMIC DNA]</scope>
    <source>
        <strain evidence="9">30976</strain>
    </source>
</reference>
<keyword evidence="1" id="KW-0808">Transferase</keyword>
<dbReference type="OrthoDB" id="272512at2759"/>
<evidence type="ECO:0000256" key="5">
    <source>
        <dbReference type="ARBA" id="ARBA00023136"/>
    </source>
</evidence>
<evidence type="ECO:0000256" key="7">
    <source>
        <dbReference type="SAM" id="Phobius"/>
    </source>
</evidence>
<dbReference type="VEuPathDB" id="CryptoDB:GY17_00001895"/>
<dbReference type="VEuPathDB" id="CryptoDB:ChTU502y2012_407g0525"/>
<dbReference type="VEuPathDB" id="CryptoDB:CHUDEA7_1060"/>
<reference evidence="9 10" key="1">
    <citation type="submission" date="2014-11" db="EMBL/GenBank/DDBJ databases">
        <title>Comparative genomic analysis of Cryptosporidium hominis reveals occurrence of genetic recombination in virulent subtypes.</title>
        <authorList>
            <person name="Guo Y."/>
            <person name="Tang K."/>
            <person name="Frace M."/>
            <person name="Li N."/>
            <person name="Roellig D.M."/>
            <person name="Sammons S."/>
            <person name="Knipe K."/>
            <person name="Rowe L."/>
            <person name="Feng Y."/>
            <person name="Xiao L."/>
        </authorList>
    </citation>
    <scope>NUCLEOTIDE SEQUENCE [LARGE SCALE GENOMIC DNA]</scope>
    <source>
        <strain evidence="9">30976</strain>
    </source>
</reference>
<keyword evidence="4" id="KW-0443">Lipid metabolism</keyword>
<evidence type="ECO:0000256" key="2">
    <source>
        <dbReference type="ARBA" id="ARBA00022692"/>
    </source>
</evidence>
<evidence type="ECO:0000313" key="10">
    <source>
        <dbReference type="Proteomes" id="UP001429100"/>
    </source>
</evidence>
<dbReference type="PANTHER" id="PTHR23063">
    <property type="entry name" value="PHOSPHOLIPID ACYLTRANSFERASE"/>
    <property type="match status" value="1"/>
</dbReference>